<dbReference type="EMBL" id="BDQV01000733">
    <property type="protein sequence ID" value="GAY67596.1"/>
    <property type="molecule type" value="Genomic_DNA"/>
</dbReference>
<reference evidence="1 2" key="1">
    <citation type="journal article" date="2017" name="Front. Genet.">
        <title>Draft sequencing of the heterozygous diploid genome of Satsuma (Citrus unshiu Marc.) using a hybrid assembly approach.</title>
        <authorList>
            <person name="Shimizu T."/>
            <person name="Tanizawa Y."/>
            <person name="Mochizuki T."/>
            <person name="Nagasaki H."/>
            <person name="Yoshioka T."/>
            <person name="Toyoda A."/>
            <person name="Fujiyama A."/>
            <person name="Kaminuma E."/>
            <person name="Nakamura Y."/>
        </authorList>
    </citation>
    <scope>NUCLEOTIDE SEQUENCE [LARGE SCALE GENOMIC DNA]</scope>
    <source>
        <strain evidence="2">cv. Miyagawa wase</strain>
    </source>
</reference>
<keyword evidence="2" id="KW-1185">Reference proteome</keyword>
<protein>
    <submittedName>
        <fullName evidence="1">Uncharacterized protein</fullName>
    </submittedName>
</protein>
<gene>
    <name evidence="1" type="ORF">CUMW_257790</name>
</gene>
<sequence length="112" mass="12752">MGTSSVAIISSSNWRVLDTLRLEFNTRRMTWGLEDKSGLVIKREKVKEAIEKLMDRGKQGDEWIKRTRQLGEIANRAIGVGVSSHRNMEMLIRNPRPSPTPNQRAAIHLINS</sequence>
<dbReference type="AlphaFoldDB" id="A0A2H5QSK3"/>
<dbReference type="Gene3D" id="3.40.50.2000">
    <property type="entry name" value="Glycogen Phosphorylase B"/>
    <property type="match status" value="2"/>
</dbReference>
<dbReference type="Proteomes" id="UP000236630">
    <property type="component" value="Unassembled WGS sequence"/>
</dbReference>
<name>A0A2H5QSK3_CITUN</name>
<accession>A0A2H5QSK3</accession>
<dbReference type="STRING" id="55188.A0A2H5QSK3"/>
<proteinExistence type="predicted"/>
<evidence type="ECO:0000313" key="2">
    <source>
        <dbReference type="Proteomes" id="UP000236630"/>
    </source>
</evidence>
<organism evidence="1 2">
    <name type="scientific">Citrus unshiu</name>
    <name type="common">Satsuma mandarin</name>
    <name type="synonym">Citrus nobilis var. unshiu</name>
    <dbReference type="NCBI Taxonomy" id="55188"/>
    <lineage>
        <taxon>Eukaryota</taxon>
        <taxon>Viridiplantae</taxon>
        <taxon>Streptophyta</taxon>
        <taxon>Embryophyta</taxon>
        <taxon>Tracheophyta</taxon>
        <taxon>Spermatophyta</taxon>
        <taxon>Magnoliopsida</taxon>
        <taxon>eudicotyledons</taxon>
        <taxon>Gunneridae</taxon>
        <taxon>Pentapetalae</taxon>
        <taxon>rosids</taxon>
        <taxon>malvids</taxon>
        <taxon>Sapindales</taxon>
        <taxon>Rutaceae</taxon>
        <taxon>Aurantioideae</taxon>
        <taxon>Citrus</taxon>
    </lineage>
</organism>
<evidence type="ECO:0000313" key="1">
    <source>
        <dbReference type="EMBL" id="GAY67596.1"/>
    </source>
</evidence>
<comment type="caution">
    <text evidence="1">The sequence shown here is derived from an EMBL/GenBank/DDBJ whole genome shotgun (WGS) entry which is preliminary data.</text>
</comment>